<gene>
    <name evidence="5" type="ORF">CLSA_c37890</name>
</gene>
<name>U5MVW8_CLOSA</name>
<dbReference type="eggNOG" id="COG0426">
    <property type="taxonomic scope" value="Bacteria"/>
</dbReference>
<protein>
    <submittedName>
        <fullName evidence="5">Beta-lactamase domain protein</fullName>
    </submittedName>
</protein>
<dbReference type="PATRIC" id="fig|1345695.10.peg.2595"/>
<dbReference type="PANTHER" id="PTHR32145">
    <property type="entry name" value="DIFLAVIN FLAVOPROTEIN A 2-RELATED"/>
    <property type="match status" value="1"/>
</dbReference>
<dbReference type="InterPro" id="IPR001279">
    <property type="entry name" value="Metallo-B-lactamas"/>
</dbReference>
<keyword evidence="1" id="KW-0813">Transport</keyword>
<dbReference type="SMART" id="SM00849">
    <property type="entry name" value="Lactamase_B"/>
    <property type="match status" value="1"/>
</dbReference>
<dbReference type="KEGG" id="csb:CLSA_c37890"/>
<evidence type="ECO:0000256" key="3">
    <source>
        <dbReference type="ARBA" id="ARBA00023004"/>
    </source>
</evidence>
<dbReference type="HOGENOM" id="CLU_1286939_0_0_9"/>
<evidence type="ECO:0000259" key="4">
    <source>
        <dbReference type="SMART" id="SM00849"/>
    </source>
</evidence>
<dbReference type="RefSeq" id="WP_022748714.1">
    <property type="nucleotide sequence ID" value="NC_022571.1"/>
</dbReference>
<dbReference type="InterPro" id="IPR051285">
    <property type="entry name" value="NADH_oxidoreductase_modular"/>
</dbReference>
<dbReference type="InterPro" id="IPR045761">
    <property type="entry name" value="ODP_dom"/>
</dbReference>
<dbReference type="Proteomes" id="UP000017118">
    <property type="component" value="Chromosome"/>
</dbReference>
<dbReference type="EMBL" id="CP006721">
    <property type="protein sequence ID" value="AGX44750.1"/>
    <property type="molecule type" value="Genomic_DNA"/>
</dbReference>
<dbReference type="OrthoDB" id="9807946at2"/>
<dbReference type="AlphaFoldDB" id="U5MVW8"/>
<keyword evidence="2" id="KW-0249">Electron transport</keyword>
<evidence type="ECO:0000313" key="6">
    <source>
        <dbReference type="Proteomes" id="UP000017118"/>
    </source>
</evidence>
<dbReference type="InterPro" id="IPR036866">
    <property type="entry name" value="RibonucZ/Hydroxyglut_hydro"/>
</dbReference>
<organism evidence="5 6">
    <name type="scientific">Clostridium saccharobutylicum DSM 13864</name>
    <dbReference type="NCBI Taxonomy" id="1345695"/>
    <lineage>
        <taxon>Bacteria</taxon>
        <taxon>Bacillati</taxon>
        <taxon>Bacillota</taxon>
        <taxon>Clostridia</taxon>
        <taxon>Eubacteriales</taxon>
        <taxon>Clostridiaceae</taxon>
        <taxon>Clostridium</taxon>
    </lineage>
</organism>
<evidence type="ECO:0000313" key="5">
    <source>
        <dbReference type="EMBL" id="AGX44750.1"/>
    </source>
</evidence>
<keyword evidence="3" id="KW-0408">Iron</keyword>
<sequence length="212" mass="24329">MRIMGNELYQFSTHIPQINLSFHQYLLYAKEPLLVHTGNVNQAQGMLSQLKESLNGIDLKYIFVSHFEADECGGLPVILEQFQNAKVICSEVTARQLNGFGIECEVIIKKEGQKLTTDDYELEFFNYPSEMHLWDGLLVMENRRQIFFSSDLMLRHGEEIGTIKEADWNEEIDSIQPVQVPDNDKREKLKISLIKLNPVFVATGHGPCLKIK</sequence>
<keyword evidence="6" id="KW-1185">Reference proteome</keyword>
<dbReference type="GeneID" id="55476097"/>
<evidence type="ECO:0000256" key="2">
    <source>
        <dbReference type="ARBA" id="ARBA00022982"/>
    </source>
</evidence>
<evidence type="ECO:0000256" key="1">
    <source>
        <dbReference type="ARBA" id="ARBA00022448"/>
    </source>
</evidence>
<proteinExistence type="predicted"/>
<reference evidence="5 6" key="1">
    <citation type="journal article" date="2013" name="Genome Announc.">
        <title>Complete Genome Sequence of the Solvent Producer Clostridium saccharobutylicum NCP262 (DSM 13864).</title>
        <authorList>
            <person name="Poehlein A."/>
            <person name="Hartwich K."/>
            <person name="Krabben P."/>
            <person name="Ehrenreich A."/>
            <person name="Liebl W."/>
            <person name="Durre P."/>
            <person name="Gottschalk G."/>
            <person name="Daniel R."/>
        </authorList>
    </citation>
    <scope>NUCLEOTIDE SEQUENCE [LARGE SCALE GENOMIC DNA]</scope>
    <source>
        <strain evidence="5">DSM 13864</strain>
    </source>
</reference>
<dbReference type="PANTHER" id="PTHR32145:SF11">
    <property type="entry name" value="DIFLAVIN FLAVOPROTEIN A 2-RELATED"/>
    <property type="match status" value="1"/>
</dbReference>
<accession>U5MVW8</accession>
<feature type="domain" description="Metallo-beta-lactamase" evidence="4">
    <location>
        <begin position="21"/>
        <end position="205"/>
    </location>
</feature>
<dbReference type="Pfam" id="PF19583">
    <property type="entry name" value="ODP"/>
    <property type="match status" value="1"/>
</dbReference>
<dbReference type="Gene3D" id="3.60.15.10">
    <property type="entry name" value="Ribonuclease Z/Hydroxyacylglutathione hydrolase-like"/>
    <property type="match status" value="1"/>
</dbReference>
<dbReference type="SUPFAM" id="SSF56281">
    <property type="entry name" value="Metallo-hydrolase/oxidoreductase"/>
    <property type="match status" value="1"/>
</dbReference>